<feature type="non-terminal residue" evidence="3">
    <location>
        <position position="509"/>
    </location>
</feature>
<proteinExistence type="predicted"/>
<keyword evidence="4" id="KW-1185">Reference proteome</keyword>
<protein>
    <submittedName>
        <fullName evidence="3">Uncharacterized protein</fullName>
    </submittedName>
</protein>
<dbReference type="OrthoDB" id="2754287at2759"/>
<name>D8PQA8_SCHCM</name>
<dbReference type="Proteomes" id="UP000007431">
    <property type="component" value="Unassembled WGS sequence"/>
</dbReference>
<evidence type="ECO:0000256" key="1">
    <source>
        <dbReference type="SAM" id="Coils"/>
    </source>
</evidence>
<feature type="compositionally biased region" description="Basic and acidic residues" evidence="2">
    <location>
        <begin position="470"/>
        <end position="485"/>
    </location>
</feature>
<dbReference type="HOGENOM" id="CLU_035916_0_0_1"/>
<evidence type="ECO:0000256" key="2">
    <source>
        <dbReference type="SAM" id="MobiDB-lite"/>
    </source>
</evidence>
<evidence type="ECO:0000313" key="4">
    <source>
        <dbReference type="Proteomes" id="UP000007431"/>
    </source>
</evidence>
<feature type="coiled-coil region" evidence="1">
    <location>
        <begin position="99"/>
        <end position="131"/>
    </location>
</feature>
<reference evidence="3 4" key="1">
    <citation type="journal article" date="2010" name="Nat. Biotechnol.">
        <title>Genome sequence of the model mushroom Schizophyllum commune.</title>
        <authorList>
            <person name="Ohm R.A."/>
            <person name="de Jong J.F."/>
            <person name="Lugones L.G."/>
            <person name="Aerts A."/>
            <person name="Kothe E."/>
            <person name="Stajich J.E."/>
            <person name="de Vries R.P."/>
            <person name="Record E."/>
            <person name="Levasseur A."/>
            <person name="Baker S.E."/>
            <person name="Bartholomew K.A."/>
            <person name="Coutinho P.M."/>
            <person name="Erdmann S."/>
            <person name="Fowler T.J."/>
            <person name="Gathman A.C."/>
            <person name="Lombard V."/>
            <person name="Henrissat B."/>
            <person name="Knabe N."/>
            <person name="Kuees U."/>
            <person name="Lilly W.W."/>
            <person name="Lindquist E."/>
            <person name="Lucas S."/>
            <person name="Magnuson J.K."/>
            <person name="Piumi F."/>
            <person name="Raudaskoski M."/>
            <person name="Salamov A."/>
            <person name="Schmutz J."/>
            <person name="Schwarze F.W.M.R."/>
            <person name="vanKuyk P.A."/>
            <person name="Horton J.S."/>
            <person name="Grigoriev I.V."/>
            <person name="Woesten H.A.B."/>
        </authorList>
    </citation>
    <scope>NUCLEOTIDE SEQUENCE [LARGE SCALE GENOMIC DNA]</scope>
    <source>
        <strain evidence="4">H4-8 / FGSC 9210</strain>
    </source>
</reference>
<dbReference type="KEGG" id="scm:SCHCO_02684450"/>
<evidence type="ECO:0000313" key="3">
    <source>
        <dbReference type="EMBL" id="EFJ02405.1"/>
    </source>
</evidence>
<dbReference type="InParanoid" id="D8PQA8"/>
<feature type="coiled-coil region" evidence="1">
    <location>
        <begin position="312"/>
        <end position="346"/>
    </location>
</feature>
<dbReference type="VEuPathDB" id="FungiDB:SCHCODRAFT_02684450"/>
<dbReference type="RefSeq" id="XP_003037307.1">
    <property type="nucleotide sequence ID" value="XM_003037261.1"/>
</dbReference>
<organism evidence="4">
    <name type="scientific">Schizophyllum commune (strain H4-8 / FGSC 9210)</name>
    <name type="common">Split gill fungus</name>
    <dbReference type="NCBI Taxonomy" id="578458"/>
    <lineage>
        <taxon>Eukaryota</taxon>
        <taxon>Fungi</taxon>
        <taxon>Dikarya</taxon>
        <taxon>Basidiomycota</taxon>
        <taxon>Agaricomycotina</taxon>
        <taxon>Agaricomycetes</taxon>
        <taxon>Agaricomycetidae</taxon>
        <taxon>Agaricales</taxon>
        <taxon>Schizophyllaceae</taxon>
        <taxon>Schizophyllum</taxon>
    </lineage>
</organism>
<dbReference type="OMA" id="EEIEWAM"/>
<feature type="region of interest" description="Disordered" evidence="2">
    <location>
        <begin position="456"/>
        <end position="485"/>
    </location>
</feature>
<dbReference type="AlphaFoldDB" id="D8PQA8"/>
<keyword evidence="1" id="KW-0175">Coiled coil</keyword>
<accession>D8PQA8</accession>
<gene>
    <name evidence="3" type="ORF">SCHCODRAFT_103998</name>
</gene>
<dbReference type="GeneID" id="9590130"/>
<sequence length="509" mass="56027">MSPQSNVETLARIITALGDDTSRPEDIEWANEMPSGRDMLAWIASQLSAPEDAVHDDDILASLTAIALDDAELKLANDLSDGDESLSQEHLDRYISLIRLEAQSRYKNTEAELLEAEMDVLKCRIQQTRVANKKATALIGQRKENIITTDKSLATIHERLTDISSQTDGRLLAAKESAAILIDALADSCRVDYTSDLARLTRRRTAIVKRFQQIVTTGNRQSVHTADDLHEEAARLDDVLQTLSKQITHTYEIKVDKVHVRRELSQAWNLDQLETLRAHEGALDSAVNALEAEVLNPLSDIQDELVAKSTLIADAEAVIGALAEELEEAVEDCEEAKQAVACMTRASDLRHANDLESRLKATLKSSEGALKSLRSWISIIMQIAGNRPAGSPPMILLNQQDIFEEIQRRFKASTDSAQQELAKANTLAAELRSFRSSHNTLLKAVYANSPVNTSPPFPASAASSAAEQSGRGKKERLAEGAKHLSTELAGIDSDRTQRHLDAFIKKTMQ</sequence>
<dbReference type="eggNOG" id="ENOG502SSQR">
    <property type="taxonomic scope" value="Eukaryota"/>
</dbReference>
<dbReference type="EMBL" id="GL377302">
    <property type="protein sequence ID" value="EFJ02405.1"/>
    <property type="molecule type" value="Genomic_DNA"/>
</dbReference>